<dbReference type="InterPro" id="IPR008183">
    <property type="entry name" value="Aldose_1/G6P_1-epimerase"/>
</dbReference>
<feature type="signal peptide" evidence="1">
    <location>
        <begin position="1"/>
        <end position="17"/>
    </location>
</feature>
<dbReference type="InterPro" id="IPR014718">
    <property type="entry name" value="GH-type_carb-bd"/>
</dbReference>
<dbReference type="STRING" id="1149755.A0A2J6QSB2"/>
<dbReference type="AlphaFoldDB" id="A0A2J6QSB2"/>
<dbReference type="GO" id="GO:0006006">
    <property type="term" value="P:glucose metabolic process"/>
    <property type="evidence" value="ECO:0007669"/>
    <property type="project" value="TreeGrafter"/>
</dbReference>
<dbReference type="GO" id="GO:0033499">
    <property type="term" value="P:galactose catabolic process via UDP-galactose, Leloir pathway"/>
    <property type="evidence" value="ECO:0007669"/>
    <property type="project" value="TreeGrafter"/>
</dbReference>
<sequence>MMKALFTLSILPLSVLSAWAPPGPDGKYTLTAPGITAKFIPYAACITNLLVADRNGTLRDVILGYDNATFYPVDPNHSDYGAVPGRYTNRIANHTYVINGTRYYTEANDGNGTLHSGLNGWSHRVWNVSDVTATSITFTIRDESNSSLGMPGLVLGTVTHSVSNNTWSTKLSAVAVDHDTPLMLTTHPYWNLDAFSNPKTDLIFNHTLSLPFSKRMLGIDPATECTGAIPEVPAGSINDFWSKPKQLGASINDPAWVGNCGTGSGCSGYNNQWVVDRNASEMALPVATLSSAYTGIKWDLYTDQPGVVVYSCFWMGGELCLSCATL</sequence>
<evidence type="ECO:0000256" key="1">
    <source>
        <dbReference type="SAM" id="SignalP"/>
    </source>
</evidence>
<proteinExistence type="predicted"/>
<feature type="chain" id="PRO_5014329601" evidence="1">
    <location>
        <begin position="18"/>
        <end position="326"/>
    </location>
</feature>
<dbReference type="GO" id="GO:0030246">
    <property type="term" value="F:carbohydrate binding"/>
    <property type="evidence" value="ECO:0007669"/>
    <property type="project" value="InterPro"/>
</dbReference>
<evidence type="ECO:0000313" key="2">
    <source>
        <dbReference type="EMBL" id="PMD29145.1"/>
    </source>
</evidence>
<name>A0A2J6QSB2_HYAVF</name>
<evidence type="ECO:0000313" key="3">
    <source>
        <dbReference type="Proteomes" id="UP000235786"/>
    </source>
</evidence>
<dbReference type="InterPro" id="IPR011013">
    <property type="entry name" value="Gal_mutarotase_sf_dom"/>
</dbReference>
<dbReference type="Pfam" id="PF01263">
    <property type="entry name" value="Aldose_epim"/>
    <property type="match status" value="1"/>
</dbReference>
<dbReference type="Gene3D" id="2.70.98.10">
    <property type="match status" value="1"/>
</dbReference>
<protein>
    <submittedName>
        <fullName evidence="2">Putative aldose 1-epimerase</fullName>
    </submittedName>
</protein>
<dbReference type="OrthoDB" id="274691at2759"/>
<dbReference type="PANTHER" id="PTHR10091:SF2">
    <property type="entry name" value="ALDOSE 1-EPIMERASE"/>
    <property type="match status" value="1"/>
</dbReference>
<gene>
    <name evidence="2" type="ORF">L207DRAFT_475585</name>
</gene>
<dbReference type="GO" id="GO:0004034">
    <property type="term" value="F:aldose 1-epimerase activity"/>
    <property type="evidence" value="ECO:0007669"/>
    <property type="project" value="TreeGrafter"/>
</dbReference>
<keyword evidence="1" id="KW-0732">Signal</keyword>
<keyword evidence="3" id="KW-1185">Reference proteome</keyword>
<dbReference type="Proteomes" id="UP000235786">
    <property type="component" value="Unassembled WGS sequence"/>
</dbReference>
<reference evidence="2 3" key="1">
    <citation type="submission" date="2016-04" db="EMBL/GenBank/DDBJ databases">
        <title>A degradative enzymes factory behind the ericoid mycorrhizal symbiosis.</title>
        <authorList>
            <consortium name="DOE Joint Genome Institute"/>
            <person name="Martino E."/>
            <person name="Morin E."/>
            <person name="Grelet G."/>
            <person name="Kuo A."/>
            <person name="Kohler A."/>
            <person name="Daghino S."/>
            <person name="Barry K."/>
            <person name="Choi C."/>
            <person name="Cichocki N."/>
            <person name="Clum A."/>
            <person name="Copeland A."/>
            <person name="Hainaut M."/>
            <person name="Haridas S."/>
            <person name="Labutti K."/>
            <person name="Lindquist E."/>
            <person name="Lipzen A."/>
            <person name="Khouja H.-R."/>
            <person name="Murat C."/>
            <person name="Ohm R."/>
            <person name="Olson A."/>
            <person name="Spatafora J."/>
            <person name="Veneault-Fourrey C."/>
            <person name="Henrissat B."/>
            <person name="Grigoriev I."/>
            <person name="Martin F."/>
            <person name="Perotto S."/>
        </authorList>
    </citation>
    <scope>NUCLEOTIDE SEQUENCE [LARGE SCALE GENOMIC DNA]</scope>
    <source>
        <strain evidence="2 3">F</strain>
    </source>
</reference>
<dbReference type="PANTHER" id="PTHR10091">
    <property type="entry name" value="ALDOSE-1-EPIMERASE"/>
    <property type="match status" value="1"/>
</dbReference>
<dbReference type="SUPFAM" id="SSF74650">
    <property type="entry name" value="Galactose mutarotase-like"/>
    <property type="match status" value="1"/>
</dbReference>
<organism evidence="2 3">
    <name type="scientific">Hyaloscypha variabilis (strain UAMH 11265 / GT02V1 / F)</name>
    <name type="common">Meliniomyces variabilis</name>
    <dbReference type="NCBI Taxonomy" id="1149755"/>
    <lineage>
        <taxon>Eukaryota</taxon>
        <taxon>Fungi</taxon>
        <taxon>Dikarya</taxon>
        <taxon>Ascomycota</taxon>
        <taxon>Pezizomycotina</taxon>
        <taxon>Leotiomycetes</taxon>
        <taxon>Helotiales</taxon>
        <taxon>Hyaloscyphaceae</taxon>
        <taxon>Hyaloscypha</taxon>
        <taxon>Hyaloscypha variabilis</taxon>
    </lineage>
</organism>
<accession>A0A2J6QSB2</accession>
<dbReference type="EMBL" id="KZ613977">
    <property type="protein sequence ID" value="PMD29145.1"/>
    <property type="molecule type" value="Genomic_DNA"/>
</dbReference>